<feature type="region of interest" description="Disordered" evidence="1">
    <location>
        <begin position="309"/>
        <end position="334"/>
    </location>
</feature>
<name>A0A059F9Q4_9PROT</name>
<dbReference type="Pfam" id="PF13676">
    <property type="entry name" value="TIR_2"/>
    <property type="match status" value="1"/>
</dbReference>
<dbReference type="RefSeq" id="WP_035619388.1">
    <property type="nucleotide sequence ID" value="NZ_ARYK01000013.1"/>
</dbReference>
<dbReference type="InterPro" id="IPR005532">
    <property type="entry name" value="SUMF_dom"/>
</dbReference>
<dbReference type="OrthoDB" id="105971at2"/>
<dbReference type="PANTHER" id="PTHR23150">
    <property type="entry name" value="SULFATASE MODIFYING FACTOR 1, 2"/>
    <property type="match status" value="1"/>
</dbReference>
<protein>
    <recommendedName>
        <fullName evidence="2">TIR domain-containing protein</fullName>
    </recommendedName>
</protein>
<organism evidence="3 4">
    <name type="scientific">Hyphomonas johnsonii MHS-2</name>
    <dbReference type="NCBI Taxonomy" id="1280950"/>
    <lineage>
        <taxon>Bacteria</taxon>
        <taxon>Pseudomonadati</taxon>
        <taxon>Pseudomonadota</taxon>
        <taxon>Alphaproteobacteria</taxon>
        <taxon>Hyphomonadales</taxon>
        <taxon>Hyphomonadaceae</taxon>
        <taxon>Hyphomonas</taxon>
    </lineage>
</organism>
<dbReference type="Gene3D" id="3.40.50.10140">
    <property type="entry name" value="Toll/interleukin-1 receptor homology (TIR) domain"/>
    <property type="match status" value="1"/>
</dbReference>
<dbReference type="STRING" id="1280950.HJO_16827"/>
<dbReference type="InterPro" id="IPR042095">
    <property type="entry name" value="SUMF_sf"/>
</dbReference>
<dbReference type="InterPro" id="IPR051043">
    <property type="entry name" value="Sulfatase_Mod_Factor_Kinase"/>
</dbReference>
<proteinExistence type="predicted"/>
<accession>A0A059F9Q4</accession>
<sequence length="569" mass="60425">MANVFLSYSRADRPKAQQVAAALEEEGLTVWWDKVLQAGQTYDEVTEGMLRNADVVVVLWSTVSVKSKWVRAEATLGERYSAVIPAMIENADRPILFELTQTADLIGWDGDRAEPRWAGFVTDLRQAVDRKIAQKAAKAEPAPVPPVQVPAAAAPAAPAAAPQKPAFNDATIETTFWTSIQSATDPADYRAYLKRYPEGHYADLARNRLAALEQKLAAPPPPPPPGPSPSPARAAAPAPAKRPVGLVPMVAGGLVLLLGAGWGVSKLMPAADTVELAETELPPEPDATPAAEPDVPAMVVEADTAGVAPASPSALDVPEAPEPEAEAEPEPEPVVPAGPAADCELCPVMAIVPEGSFMMGSPESESQRVGNEGPQREVTLKPYAISVNEITFAEWDACTADGGCGGYRPGDAGTRDDMPAQSISWRDATAYTTWLSGKTGRTYRLPTEAEWEYAARAGAATPYWWGAAFDRSMVASGAPKPVSSLAANAFGLTGTLGNVREWVQDCYVNNYTAAPLDGSAVLNGDCDRRVVRGGAWSDNAATHRAANRARVSRGTRDRKIGFRVVRDEP</sequence>
<feature type="compositionally biased region" description="Pro residues" evidence="1">
    <location>
        <begin position="218"/>
        <end position="230"/>
    </location>
</feature>
<evidence type="ECO:0000313" key="3">
    <source>
        <dbReference type="EMBL" id="KCZ87330.1"/>
    </source>
</evidence>
<dbReference type="Gene3D" id="3.90.1580.10">
    <property type="entry name" value="paralog of FGE (formylglycine-generating enzyme)"/>
    <property type="match status" value="1"/>
</dbReference>
<dbReference type="InterPro" id="IPR035897">
    <property type="entry name" value="Toll_tir_struct_dom_sf"/>
</dbReference>
<dbReference type="eggNOG" id="COG1262">
    <property type="taxonomic scope" value="Bacteria"/>
</dbReference>
<dbReference type="SUPFAM" id="SSF56436">
    <property type="entry name" value="C-type lectin-like"/>
    <property type="match status" value="1"/>
</dbReference>
<gene>
    <name evidence="3" type="ORF">HJO_16827</name>
</gene>
<dbReference type="Pfam" id="PF03781">
    <property type="entry name" value="FGE-sulfatase"/>
    <property type="match status" value="1"/>
</dbReference>
<dbReference type="AlphaFoldDB" id="A0A059F9Q4"/>
<evidence type="ECO:0000259" key="2">
    <source>
        <dbReference type="PROSITE" id="PS50104"/>
    </source>
</evidence>
<comment type="caution">
    <text evidence="3">The sequence shown here is derived from an EMBL/GenBank/DDBJ whole genome shotgun (WGS) entry which is preliminary data.</text>
</comment>
<dbReference type="GO" id="GO:0007165">
    <property type="term" value="P:signal transduction"/>
    <property type="evidence" value="ECO:0007669"/>
    <property type="project" value="InterPro"/>
</dbReference>
<reference evidence="3 4" key="1">
    <citation type="journal article" date="2014" name="Antonie Van Leeuwenhoek">
        <title>Hyphomonas beringensis sp. nov. and Hyphomonas chukchiensis sp. nov., isolated from surface seawater of the Bering Sea and Chukchi Sea.</title>
        <authorList>
            <person name="Li C."/>
            <person name="Lai Q."/>
            <person name="Li G."/>
            <person name="Dong C."/>
            <person name="Wang J."/>
            <person name="Liao Y."/>
            <person name="Shao Z."/>
        </authorList>
    </citation>
    <scope>NUCLEOTIDE SEQUENCE [LARGE SCALE GENOMIC DNA]</scope>
    <source>
        <strain evidence="3 4">MHS-2</strain>
    </source>
</reference>
<feature type="region of interest" description="Disordered" evidence="1">
    <location>
        <begin position="216"/>
        <end position="238"/>
    </location>
</feature>
<feature type="compositionally biased region" description="Acidic residues" evidence="1">
    <location>
        <begin position="319"/>
        <end position="331"/>
    </location>
</feature>
<keyword evidence="4" id="KW-1185">Reference proteome</keyword>
<dbReference type="PANTHER" id="PTHR23150:SF35">
    <property type="entry name" value="BLL6746 PROTEIN"/>
    <property type="match status" value="1"/>
</dbReference>
<dbReference type="InterPro" id="IPR000157">
    <property type="entry name" value="TIR_dom"/>
</dbReference>
<dbReference type="SUPFAM" id="SSF52200">
    <property type="entry name" value="Toll/Interleukin receptor TIR domain"/>
    <property type="match status" value="1"/>
</dbReference>
<dbReference type="eggNOG" id="COG0457">
    <property type="taxonomic scope" value="Bacteria"/>
</dbReference>
<dbReference type="InterPro" id="IPR016187">
    <property type="entry name" value="CTDL_fold"/>
</dbReference>
<feature type="domain" description="TIR" evidence="2">
    <location>
        <begin position="1"/>
        <end position="128"/>
    </location>
</feature>
<dbReference type="PATRIC" id="fig|1280950.3.peg.3368"/>
<dbReference type="PROSITE" id="PS50104">
    <property type="entry name" value="TIR"/>
    <property type="match status" value="1"/>
</dbReference>
<evidence type="ECO:0000256" key="1">
    <source>
        <dbReference type="SAM" id="MobiDB-lite"/>
    </source>
</evidence>
<dbReference type="GO" id="GO:0120147">
    <property type="term" value="F:formylglycine-generating oxidase activity"/>
    <property type="evidence" value="ECO:0007669"/>
    <property type="project" value="TreeGrafter"/>
</dbReference>
<dbReference type="Proteomes" id="UP000025171">
    <property type="component" value="Unassembled WGS sequence"/>
</dbReference>
<dbReference type="EMBL" id="ARYK01000013">
    <property type="protein sequence ID" value="KCZ87330.1"/>
    <property type="molecule type" value="Genomic_DNA"/>
</dbReference>
<evidence type="ECO:0000313" key="4">
    <source>
        <dbReference type="Proteomes" id="UP000025171"/>
    </source>
</evidence>